<reference evidence="2 3" key="1">
    <citation type="journal article" date="2017" name="BMC Genomics">
        <title>Genomic analysis of methanogenic archaea reveals a shift towards energy conservation.</title>
        <authorList>
            <person name="Gilmore S.P."/>
            <person name="Henske J.K."/>
            <person name="Sexton J.A."/>
            <person name="Solomon K.V."/>
            <person name="Seppala S."/>
            <person name="Yoo J.I."/>
            <person name="Huyett L.M."/>
            <person name="Pressman A."/>
            <person name="Cogan J.Z."/>
            <person name="Kivenson V."/>
            <person name="Peng X."/>
            <person name="Tan Y."/>
            <person name="Valentine D.L."/>
            <person name="O'Malley M.A."/>
        </authorList>
    </citation>
    <scope>NUCLEOTIDE SEQUENCE [LARGE SCALE GENOMIC DNA]</scope>
    <source>
        <strain evidence="2 3">MC-15</strain>
    </source>
</reference>
<feature type="compositionally biased region" description="Basic and acidic residues" evidence="1">
    <location>
        <begin position="1"/>
        <end position="18"/>
    </location>
</feature>
<feature type="compositionally biased region" description="Polar residues" evidence="1">
    <location>
        <begin position="29"/>
        <end position="46"/>
    </location>
</feature>
<keyword evidence="3" id="KW-1185">Reference proteome</keyword>
<comment type="caution">
    <text evidence="2">The sequence shown here is derived from an EMBL/GenBank/DDBJ whole genome shotgun (WGS) entry which is preliminary data.</text>
</comment>
<organism evidence="2 3">
    <name type="scientific">Methanosarcina spelaei</name>
    <dbReference type="NCBI Taxonomy" id="1036679"/>
    <lineage>
        <taxon>Archaea</taxon>
        <taxon>Methanobacteriati</taxon>
        <taxon>Methanobacteriota</taxon>
        <taxon>Stenosarchaea group</taxon>
        <taxon>Methanomicrobia</taxon>
        <taxon>Methanosarcinales</taxon>
        <taxon>Methanosarcinaceae</taxon>
        <taxon>Methanosarcina</taxon>
    </lineage>
</organism>
<name>A0A2A2HMP9_9EURY</name>
<accession>A0A2A2HMP9</accession>
<dbReference type="AlphaFoldDB" id="A0A2A2HMP9"/>
<feature type="region of interest" description="Disordered" evidence="1">
    <location>
        <begin position="1"/>
        <end position="51"/>
    </location>
</feature>
<dbReference type="RefSeq" id="WP_095646043.1">
    <property type="nucleotide sequence ID" value="NZ_LMVP01000545.1"/>
</dbReference>
<evidence type="ECO:0000313" key="3">
    <source>
        <dbReference type="Proteomes" id="UP000218164"/>
    </source>
</evidence>
<proteinExistence type="predicted"/>
<protein>
    <submittedName>
        <fullName evidence="2">Uncharacterized protein</fullName>
    </submittedName>
</protein>
<dbReference type="Proteomes" id="UP000218164">
    <property type="component" value="Unassembled WGS sequence"/>
</dbReference>
<gene>
    <name evidence="2" type="ORF">ASJ81_12655</name>
</gene>
<sequence length="83" mass="9590">METDLRSKLKEARKERKQFSVGTIPSALHQFSNTDSDSNQPNNVELDSNRPKNVEFELNRPNNVEFDLNQSMNSGFEFFGYGF</sequence>
<dbReference type="EMBL" id="LMVP01000545">
    <property type="protein sequence ID" value="PAV10761.1"/>
    <property type="molecule type" value="Genomic_DNA"/>
</dbReference>
<evidence type="ECO:0000313" key="2">
    <source>
        <dbReference type="EMBL" id="PAV10761.1"/>
    </source>
</evidence>
<evidence type="ECO:0000256" key="1">
    <source>
        <dbReference type="SAM" id="MobiDB-lite"/>
    </source>
</evidence>